<dbReference type="EMBL" id="KZ805340">
    <property type="protein sequence ID" value="PVI02650.1"/>
    <property type="molecule type" value="Genomic_DNA"/>
</dbReference>
<dbReference type="GO" id="GO:0008483">
    <property type="term" value="F:transaminase activity"/>
    <property type="evidence" value="ECO:0007669"/>
    <property type="project" value="UniProtKB-KW"/>
</dbReference>
<protein>
    <submittedName>
        <fullName evidence="7">1-aminocyclopropane-1-carboxylate synthase 7</fullName>
    </submittedName>
</protein>
<dbReference type="GO" id="GO:0006520">
    <property type="term" value="P:amino acid metabolic process"/>
    <property type="evidence" value="ECO:0007669"/>
    <property type="project" value="TreeGrafter"/>
</dbReference>
<keyword evidence="4" id="KW-0808">Transferase</keyword>
<evidence type="ECO:0000256" key="4">
    <source>
        <dbReference type="ARBA" id="ARBA00022679"/>
    </source>
</evidence>
<dbReference type="Proteomes" id="UP000244855">
    <property type="component" value="Unassembled WGS sequence"/>
</dbReference>
<dbReference type="Gene3D" id="3.90.1150.10">
    <property type="entry name" value="Aspartate Aminotransferase, domain 1"/>
    <property type="match status" value="1"/>
</dbReference>
<dbReference type="PANTHER" id="PTHR43795">
    <property type="entry name" value="BIFUNCTIONAL ASPARTATE AMINOTRANSFERASE AND GLUTAMATE/ASPARTATE-PREPHENATE AMINOTRANSFERASE-RELATED"/>
    <property type="match status" value="1"/>
</dbReference>
<sequence length="427" mass="47027">MMTHNLSQRGWSNVEAIMPKIKGAVEQRQIPNNTNIDLSTAENWLIRPELMEICYEAIVQDLEEKHFSYPRGFSGDPSLLSAYAHIFNTYFRPHTPVLPAHLATAPGAASCIDALLYNICEPGDGILLPGPYWNGFDFSMRVRAAVEPIAVALPSLSANFTASELLLALETALLEATCPVKALMVTNPHNPFGVAYPQDVLEACLRFCKKYQLHFISDEVYALSVFECPDLPNPLPFVSTLSLNLDEVGAEKERVHVVWSTSKDFGQSGFRMGCTVTQFNEAMAVGLALAANTQISALSTLFVTRLLTTPKLDALLALNRERLRTAYISLTGFFKRYGVPYLPCNAGLYVFARLAHHAVTWDDEADMVGRLKEAGVLVSAGRAYHVPESEKGWMRIGFSVPEAELAEALRRMETVIEGLKGGVKSLG</sequence>
<dbReference type="PANTHER" id="PTHR43795:SF32">
    <property type="entry name" value="AMINOTRANSFERASE GLII-RELATED"/>
    <property type="match status" value="1"/>
</dbReference>
<comment type="similarity">
    <text evidence="2">Belongs to the class-I pyridoxal-phosphate-dependent aminotransferase family.</text>
</comment>
<keyword evidence="8" id="KW-1185">Reference proteome</keyword>
<dbReference type="InterPro" id="IPR015421">
    <property type="entry name" value="PyrdxlP-dep_Trfase_major"/>
</dbReference>
<dbReference type="AlphaFoldDB" id="A0A2V1E0G2"/>
<feature type="domain" description="Aminotransferase class I/classII large" evidence="6">
    <location>
        <begin position="73"/>
        <end position="411"/>
    </location>
</feature>
<proteinExistence type="inferred from homology"/>
<dbReference type="InterPro" id="IPR050478">
    <property type="entry name" value="Ethylene_sulfur-biosynth"/>
</dbReference>
<evidence type="ECO:0000256" key="1">
    <source>
        <dbReference type="ARBA" id="ARBA00001933"/>
    </source>
</evidence>
<evidence type="ECO:0000256" key="3">
    <source>
        <dbReference type="ARBA" id="ARBA00022576"/>
    </source>
</evidence>
<evidence type="ECO:0000256" key="5">
    <source>
        <dbReference type="ARBA" id="ARBA00022898"/>
    </source>
</evidence>
<name>A0A2V1E0G2_9PLEO</name>
<dbReference type="PRINTS" id="PR00753">
    <property type="entry name" value="ACCSYNTHASE"/>
</dbReference>
<dbReference type="GO" id="GO:0030170">
    <property type="term" value="F:pyridoxal phosphate binding"/>
    <property type="evidence" value="ECO:0007669"/>
    <property type="project" value="InterPro"/>
</dbReference>
<evidence type="ECO:0000256" key="2">
    <source>
        <dbReference type="ARBA" id="ARBA00007441"/>
    </source>
</evidence>
<dbReference type="InterPro" id="IPR004839">
    <property type="entry name" value="Aminotransferase_I/II_large"/>
</dbReference>
<evidence type="ECO:0000313" key="7">
    <source>
        <dbReference type="EMBL" id="PVI02650.1"/>
    </source>
</evidence>
<reference evidence="7 8" key="1">
    <citation type="journal article" date="2018" name="Sci. Rep.">
        <title>Comparative genomics provides insights into the lifestyle and reveals functional heterogeneity of dark septate endophytic fungi.</title>
        <authorList>
            <person name="Knapp D.G."/>
            <person name="Nemeth J.B."/>
            <person name="Barry K."/>
            <person name="Hainaut M."/>
            <person name="Henrissat B."/>
            <person name="Johnson J."/>
            <person name="Kuo A."/>
            <person name="Lim J.H.P."/>
            <person name="Lipzen A."/>
            <person name="Nolan M."/>
            <person name="Ohm R.A."/>
            <person name="Tamas L."/>
            <person name="Grigoriev I.V."/>
            <person name="Spatafora J.W."/>
            <person name="Nagy L.G."/>
            <person name="Kovacs G.M."/>
        </authorList>
    </citation>
    <scope>NUCLEOTIDE SEQUENCE [LARGE SCALE GENOMIC DNA]</scope>
    <source>
        <strain evidence="7 8">DSE2036</strain>
    </source>
</reference>
<dbReference type="InterPro" id="IPR015422">
    <property type="entry name" value="PyrdxlP-dep_Trfase_small"/>
</dbReference>
<organism evidence="7 8">
    <name type="scientific">Periconia macrospinosa</name>
    <dbReference type="NCBI Taxonomy" id="97972"/>
    <lineage>
        <taxon>Eukaryota</taxon>
        <taxon>Fungi</taxon>
        <taxon>Dikarya</taxon>
        <taxon>Ascomycota</taxon>
        <taxon>Pezizomycotina</taxon>
        <taxon>Dothideomycetes</taxon>
        <taxon>Pleosporomycetidae</taxon>
        <taxon>Pleosporales</taxon>
        <taxon>Massarineae</taxon>
        <taxon>Periconiaceae</taxon>
        <taxon>Periconia</taxon>
    </lineage>
</organism>
<dbReference type="SUPFAM" id="SSF53383">
    <property type="entry name" value="PLP-dependent transferases"/>
    <property type="match status" value="1"/>
</dbReference>
<evidence type="ECO:0000259" key="6">
    <source>
        <dbReference type="Pfam" id="PF00155"/>
    </source>
</evidence>
<keyword evidence="3" id="KW-0032">Aminotransferase</keyword>
<dbReference type="STRING" id="97972.A0A2V1E0G2"/>
<dbReference type="InterPro" id="IPR015424">
    <property type="entry name" value="PyrdxlP-dep_Trfase"/>
</dbReference>
<dbReference type="Pfam" id="PF00155">
    <property type="entry name" value="Aminotran_1_2"/>
    <property type="match status" value="1"/>
</dbReference>
<accession>A0A2V1E0G2</accession>
<comment type="cofactor">
    <cofactor evidence="1">
        <name>pyridoxal 5'-phosphate</name>
        <dbReference type="ChEBI" id="CHEBI:597326"/>
    </cofactor>
</comment>
<evidence type="ECO:0000313" key="8">
    <source>
        <dbReference type="Proteomes" id="UP000244855"/>
    </source>
</evidence>
<dbReference type="Gene3D" id="3.40.640.10">
    <property type="entry name" value="Type I PLP-dependent aspartate aminotransferase-like (Major domain)"/>
    <property type="match status" value="1"/>
</dbReference>
<keyword evidence="5" id="KW-0663">Pyridoxal phosphate</keyword>
<gene>
    <name evidence="7" type="ORF">DM02DRAFT_717260</name>
</gene>
<dbReference type="OrthoDB" id="7042322at2759"/>
<dbReference type="CDD" id="cd00609">
    <property type="entry name" value="AAT_like"/>
    <property type="match status" value="1"/>
</dbReference>